<dbReference type="STRING" id="1903181.BTN85_0194"/>
<dbReference type="InterPro" id="IPR008988">
    <property type="entry name" value="Transcriptional_repressor_C"/>
</dbReference>
<comment type="caution">
    <text evidence="3">The sequence shown here is derived from an EMBL/GenBank/DDBJ whole genome shotgun (WGS) entry which is preliminary data.</text>
</comment>
<accession>A0A1Q6DTP4</accession>
<feature type="domain" description="Ferrous iron transporter FeoA-like" evidence="2">
    <location>
        <begin position="3"/>
        <end position="74"/>
    </location>
</feature>
<dbReference type="Gene3D" id="2.30.30.90">
    <property type="match status" value="1"/>
</dbReference>
<dbReference type="InterPro" id="IPR053184">
    <property type="entry name" value="FeoA-like"/>
</dbReference>
<reference evidence="3" key="1">
    <citation type="submission" date="2016-12" db="EMBL/GenBank/DDBJ databases">
        <title>Discovery of methanogenic haloarchaea.</title>
        <authorList>
            <person name="Sorokin D.Y."/>
            <person name="Makarova K.S."/>
            <person name="Abbas B."/>
            <person name="Ferrer M."/>
            <person name="Golyshin P.N."/>
        </authorList>
    </citation>
    <scope>NUCLEOTIDE SEQUENCE [LARGE SCALE GENOMIC DNA]</scope>
    <source>
        <strain evidence="3">HMET1</strain>
    </source>
</reference>
<dbReference type="AlphaFoldDB" id="A0A1Q6DTP4"/>
<dbReference type="Proteomes" id="UP000185744">
    <property type="component" value="Unassembled WGS sequence"/>
</dbReference>
<dbReference type="SUPFAM" id="SSF50037">
    <property type="entry name" value="C-terminal domain of transcriptional repressors"/>
    <property type="match status" value="1"/>
</dbReference>
<dbReference type="Pfam" id="PF04023">
    <property type="entry name" value="FeoA"/>
    <property type="match status" value="1"/>
</dbReference>
<dbReference type="EMBL" id="MSDW01000001">
    <property type="protein sequence ID" value="OKY77726.1"/>
    <property type="molecule type" value="Genomic_DNA"/>
</dbReference>
<gene>
    <name evidence="3" type="ORF">BTN85_0194</name>
</gene>
<keyword evidence="1" id="KW-0408">Iron</keyword>
<dbReference type="SMART" id="SM00899">
    <property type="entry name" value="FeoA"/>
    <property type="match status" value="1"/>
</dbReference>
<evidence type="ECO:0000313" key="3">
    <source>
        <dbReference type="EMBL" id="OKY77726.1"/>
    </source>
</evidence>
<keyword evidence="4" id="KW-1185">Reference proteome</keyword>
<organism evidence="3 4">
    <name type="scientific">Methanohalarchaeum thermophilum</name>
    <dbReference type="NCBI Taxonomy" id="1903181"/>
    <lineage>
        <taxon>Archaea</taxon>
        <taxon>Methanobacteriati</taxon>
        <taxon>Methanobacteriota</taxon>
        <taxon>Methanonatronarchaeia</taxon>
        <taxon>Methanonatronarchaeales</taxon>
        <taxon>Methanonatronarchaeaceae</taxon>
        <taxon>Candidatus Methanohalarchaeum</taxon>
    </lineage>
</organism>
<evidence type="ECO:0000313" key="4">
    <source>
        <dbReference type="Proteomes" id="UP000185744"/>
    </source>
</evidence>
<dbReference type="PANTHER" id="PTHR43151">
    <property type="entry name" value="FEOA FAMILY PROTEIN"/>
    <property type="match status" value="1"/>
</dbReference>
<dbReference type="InParanoid" id="A0A1Q6DTP4"/>
<dbReference type="GO" id="GO:0046914">
    <property type="term" value="F:transition metal ion binding"/>
    <property type="evidence" value="ECO:0007669"/>
    <property type="project" value="InterPro"/>
</dbReference>
<dbReference type="InterPro" id="IPR038157">
    <property type="entry name" value="FeoA_core_dom"/>
</dbReference>
<dbReference type="FunCoup" id="A0A1Q6DTP4">
    <property type="interactions" value="2"/>
</dbReference>
<sequence>MKKTLKSFKTGEKGKIVELRGGKEFQRRLKKRGVMVGKEVRVIAKQPHGPVVIENGSCKLTIGRNMAKKIYMEK</sequence>
<proteinExistence type="predicted"/>
<protein>
    <submittedName>
        <fullName evidence="3">Fe2+ transport system protein A FeoA</fullName>
    </submittedName>
</protein>
<dbReference type="InterPro" id="IPR007167">
    <property type="entry name" value="Fe-transptr_FeoA-like"/>
</dbReference>
<name>A0A1Q6DTP4_METT1</name>
<evidence type="ECO:0000259" key="2">
    <source>
        <dbReference type="SMART" id="SM00899"/>
    </source>
</evidence>
<evidence type="ECO:0000256" key="1">
    <source>
        <dbReference type="ARBA" id="ARBA00023004"/>
    </source>
</evidence>
<dbReference type="PANTHER" id="PTHR43151:SF1">
    <property type="entry name" value="SSR2333 PROTEIN"/>
    <property type="match status" value="1"/>
</dbReference>